<proteinExistence type="predicted"/>
<accession>A0A564Z4V9</accession>
<sequence length="87" mass="10006">MATNKTSTKDLLRTVQRGKTSELNHIQFSRRKQNKVQTYTFEPTNAGNLVRGCSVYMLTKSLIPLFIFNRRNQILPGLTSNLPLRTH</sequence>
<protein>
    <submittedName>
        <fullName evidence="1">Uncharacterized protein</fullName>
    </submittedName>
</protein>
<evidence type="ECO:0000313" key="2">
    <source>
        <dbReference type="Proteomes" id="UP000321570"/>
    </source>
</evidence>
<keyword evidence="2" id="KW-1185">Reference proteome</keyword>
<evidence type="ECO:0000313" key="1">
    <source>
        <dbReference type="EMBL" id="VUZ53824.1"/>
    </source>
</evidence>
<reference evidence="1 2" key="1">
    <citation type="submission" date="2019-07" db="EMBL/GenBank/DDBJ databases">
        <authorList>
            <person name="Jastrzebski P J."/>
            <person name="Paukszto L."/>
            <person name="Jastrzebski P J."/>
        </authorList>
    </citation>
    <scope>NUCLEOTIDE SEQUENCE [LARGE SCALE GENOMIC DNA]</scope>
    <source>
        <strain evidence="1 2">WMS-il1</strain>
    </source>
</reference>
<gene>
    <name evidence="1" type="ORF">WMSIL1_LOCUS12062</name>
</gene>
<dbReference type="Proteomes" id="UP000321570">
    <property type="component" value="Unassembled WGS sequence"/>
</dbReference>
<dbReference type="EMBL" id="CABIJS010000577">
    <property type="protein sequence ID" value="VUZ53824.1"/>
    <property type="molecule type" value="Genomic_DNA"/>
</dbReference>
<name>A0A564Z4V9_HYMDI</name>
<organism evidence="1 2">
    <name type="scientific">Hymenolepis diminuta</name>
    <name type="common">Rat tapeworm</name>
    <dbReference type="NCBI Taxonomy" id="6216"/>
    <lineage>
        <taxon>Eukaryota</taxon>
        <taxon>Metazoa</taxon>
        <taxon>Spiralia</taxon>
        <taxon>Lophotrochozoa</taxon>
        <taxon>Platyhelminthes</taxon>
        <taxon>Cestoda</taxon>
        <taxon>Eucestoda</taxon>
        <taxon>Cyclophyllidea</taxon>
        <taxon>Hymenolepididae</taxon>
        <taxon>Hymenolepis</taxon>
    </lineage>
</organism>
<dbReference type="AlphaFoldDB" id="A0A564Z4V9"/>